<dbReference type="GO" id="GO:0140359">
    <property type="term" value="F:ABC-type transporter activity"/>
    <property type="evidence" value="ECO:0007669"/>
    <property type="project" value="InterPro"/>
</dbReference>
<keyword evidence="3 6" id="KW-0812">Transmembrane</keyword>
<feature type="domain" description="ABC-2 type transporter transmembrane" evidence="7">
    <location>
        <begin position="19"/>
        <end position="411"/>
    </location>
</feature>
<evidence type="ECO:0000256" key="1">
    <source>
        <dbReference type="ARBA" id="ARBA00004651"/>
    </source>
</evidence>
<dbReference type="GO" id="GO:0005886">
    <property type="term" value="C:plasma membrane"/>
    <property type="evidence" value="ECO:0007669"/>
    <property type="project" value="UniProtKB-SubCell"/>
</dbReference>
<proteinExistence type="predicted"/>
<dbReference type="EMBL" id="CP016808">
    <property type="protein sequence ID" value="ANY65499.1"/>
    <property type="molecule type" value="Genomic_DNA"/>
</dbReference>
<evidence type="ECO:0000256" key="2">
    <source>
        <dbReference type="ARBA" id="ARBA00022475"/>
    </source>
</evidence>
<organism evidence="8">
    <name type="scientific">Paenibacillus sp. BIHB 4019</name>
    <dbReference type="NCBI Taxonomy" id="1870819"/>
    <lineage>
        <taxon>Bacteria</taxon>
        <taxon>Bacillati</taxon>
        <taxon>Bacillota</taxon>
        <taxon>Bacilli</taxon>
        <taxon>Bacillales</taxon>
        <taxon>Paenibacillaceae</taxon>
        <taxon>Paenibacillus</taxon>
    </lineage>
</organism>
<feature type="transmembrane region" description="Helical" evidence="6">
    <location>
        <begin position="366"/>
        <end position="384"/>
    </location>
</feature>
<feature type="transmembrane region" description="Helical" evidence="6">
    <location>
        <begin position="302"/>
        <end position="328"/>
    </location>
</feature>
<dbReference type="InterPro" id="IPR051449">
    <property type="entry name" value="ABC-2_transporter_component"/>
</dbReference>
<feature type="transmembrane region" description="Helical" evidence="6">
    <location>
        <begin position="206"/>
        <end position="227"/>
    </location>
</feature>
<feature type="transmembrane region" description="Helical" evidence="6">
    <location>
        <begin position="334"/>
        <end position="354"/>
    </location>
</feature>
<keyword evidence="4 6" id="KW-1133">Transmembrane helix</keyword>
<sequence length="439" mass="48487">MSNFWTVVSFTVRNKFRTKSFLVMTLIFAIIITIGANLPYLISQFNNDGVKTTSIGYIQAEAGSGAEGTKLAEQLKVYYSQQEQPNVELVDFADTGNDAGNEQALKQGIIDQKIKGYLTFGDVQANGLPAVTYKSEKLLDESTTRSLQGALQNIRTEMIFKEAGLSEEQKVQLFAPVTIDTMQIAAEAGAGSNAEGLSPEQQAVNMGLVSIIVIMLFFVIMVTGQLIATEITSEKGSRVMEILITSVSPLMQMFGKVFGMFLVGLFQLVLYGAVMIINLSMPQNKDAFTNLNIHFDQIDPSLIVYAVIYYLAGYFLYAMLYAAIGSIVSRTEDLAQAVMPITILSLAGFYISTFSISNPDTMLVKVASYVPFFSPFVMMLRIGLTNPPVWQVLLSLGILFVSIYIFGWLGAKIYRTGVLMYGKRPTFKELRKAMRAYKV</sequence>
<dbReference type="AlphaFoldDB" id="A0A1B2DCR7"/>
<dbReference type="Pfam" id="PF12698">
    <property type="entry name" value="ABC2_membrane_3"/>
    <property type="match status" value="1"/>
</dbReference>
<feature type="transmembrane region" description="Helical" evidence="6">
    <location>
        <begin position="390"/>
        <end position="411"/>
    </location>
</feature>
<dbReference type="PANTHER" id="PTHR30294">
    <property type="entry name" value="MEMBRANE COMPONENT OF ABC TRANSPORTER YHHJ-RELATED"/>
    <property type="match status" value="1"/>
</dbReference>
<evidence type="ECO:0000256" key="4">
    <source>
        <dbReference type="ARBA" id="ARBA00022989"/>
    </source>
</evidence>
<evidence type="ECO:0000313" key="8">
    <source>
        <dbReference type="EMBL" id="ANY65499.1"/>
    </source>
</evidence>
<keyword evidence="5 6" id="KW-0472">Membrane</keyword>
<feature type="transmembrane region" description="Helical" evidence="6">
    <location>
        <begin position="261"/>
        <end position="281"/>
    </location>
</feature>
<protein>
    <submittedName>
        <fullName evidence="8">ABC transporter permease</fullName>
    </submittedName>
</protein>
<reference evidence="8" key="1">
    <citation type="submission" date="2016-08" db="EMBL/GenBank/DDBJ databases">
        <title>Complete Genome Seqeunce of Paenibacillus sp. BIHB 4019 from tea rhizoplane.</title>
        <authorList>
            <person name="Thakur R."/>
            <person name="Swarnkar M.K."/>
            <person name="Gulati A."/>
        </authorList>
    </citation>
    <scope>NUCLEOTIDE SEQUENCE [LARGE SCALE GENOMIC DNA]</scope>
    <source>
        <strain evidence="8">BIHB4019</strain>
    </source>
</reference>
<keyword evidence="2" id="KW-1003">Cell membrane</keyword>
<dbReference type="PANTHER" id="PTHR30294:SF29">
    <property type="entry name" value="MULTIDRUG ABC TRANSPORTER PERMEASE YBHS-RELATED"/>
    <property type="match status" value="1"/>
</dbReference>
<feature type="transmembrane region" description="Helical" evidence="6">
    <location>
        <begin position="21"/>
        <end position="42"/>
    </location>
</feature>
<gene>
    <name evidence="8" type="ORF">BBD42_02730</name>
</gene>
<name>A0A1B2DCR7_9BACL</name>
<evidence type="ECO:0000256" key="6">
    <source>
        <dbReference type="SAM" id="Phobius"/>
    </source>
</evidence>
<evidence type="ECO:0000256" key="5">
    <source>
        <dbReference type="ARBA" id="ARBA00023136"/>
    </source>
</evidence>
<accession>A0A1B2DCR7</accession>
<evidence type="ECO:0000256" key="3">
    <source>
        <dbReference type="ARBA" id="ARBA00022692"/>
    </source>
</evidence>
<dbReference type="InterPro" id="IPR013525">
    <property type="entry name" value="ABC2_TM"/>
</dbReference>
<dbReference type="RefSeq" id="WP_099516899.1">
    <property type="nucleotide sequence ID" value="NZ_CP016808.1"/>
</dbReference>
<comment type="subcellular location">
    <subcellularLocation>
        <location evidence="1">Cell membrane</location>
        <topology evidence="1">Multi-pass membrane protein</topology>
    </subcellularLocation>
</comment>
<evidence type="ECO:0000259" key="7">
    <source>
        <dbReference type="Pfam" id="PF12698"/>
    </source>
</evidence>